<reference evidence="4 5" key="1">
    <citation type="journal article" date="2018" name="Nat. Biotechnol.">
        <title>A standardized bacterial taxonomy based on genome phylogeny substantially revises the tree of life.</title>
        <authorList>
            <person name="Parks D.H."/>
            <person name="Chuvochina M."/>
            <person name="Waite D.W."/>
            <person name="Rinke C."/>
            <person name="Skarshewski A."/>
            <person name="Chaumeil P.A."/>
            <person name="Hugenholtz P."/>
        </authorList>
    </citation>
    <scope>NUCLEOTIDE SEQUENCE [LARGE SCALE GENOMIC DNA]</scope>
    <source>
        <strain evidence="4">UBA11306</strain>
    </source>
</reference>
<feature type="transmembrane region" description="Helical" evidence="2">
    <location>
        <begin position="146"/>
        <end position="164"/>
    </location>
</feature>
<feature type="region of interest" description="Disordered" evidence="1">
    <location>
        <begin position="1"/>
        <end position="90"/>
    </location>
</feature>
<dbReference type="Proteomes" id="UP000262195">
    <property type="component" value="Unassembled WGS sequence"/>
</dbReference>
<proteinExistence type="predicted"/>
<comment type="caution">
    <text evidence="4">The sequence shown here is derived from an EMBL/GenBank/DDBJ whole genome shotgun (WGS) entry which is preliminary data.</text>
</comment>
<feature type="transmembrane region" description="Helical" evidence="2">
    <location>
        <begin position="195"/>
        <end position="216"/>
    </location>
</feature>
<feature type="transmembrane region" description="Helical" evidence="2">
    <location>
        <begin position="263"/>
        <end position="282"/>
    </location>
</feature>
<evidence type="ECO:0000256" key="1">
    <source>
        <dbReference type="SAM" id="MobiDB-lite"/>
    </source>
</evidence>
<feature type="transmembrane region" description="Helical" evidence="2">
    <location>
        <begin position="294"/>
        <end position="316"/>
    </location>
</feature>
<organism evidence="4 5">
    <name type="scientific">Bavariicoccus seileri</name>
    <dbReference type="NCBI Taxonomy" id="549685"/>
    <lineage>
        <taxon>Bacteria</taxon>
        <taxon>Bacillati</taxon>
        <taxon>Bacillota</taxon>
        <taxon>Bacilli</taxon>
        <taxon>Lactobacillales</taxon>
        <taxon>Enterococcaceae</taxon>
        <taxon>Bavariicoccus</taxon>
    </lineage>
</organism>
<feature type="domain" description="Zinc-ribbon" evidence="3">
    <location>
        <begin position="3"/>
        <end position="24"/>
    </location>
</feature>
<evidence type="ECO:0000313" key="4">
    <source>
        <dbReference type="EMBL" id="HCS93946.1"/>
    </source>
</evidence>
<name>A0A3D4S5N2_9ENTE</name>
<dbReference type="Pfam" id="PF13240">
    <property type="entry name" value="Zn_Ribbon_1"/>
    <property type="match status" value="1"/>
</dbReference>
<protein>
    <submittedName>
        <fullName evidence="4">Zinc ribbon domain-containing protein</fullName>
    </submittedName>
</protein>
<evidence type="ECO:0000313" key="5">
    <source>
        <dbReference type="Proteomes" id="UP000262195"/>
    </source>
</evidence>
<keyword evidence="2" id="KW-1133">Transmembrane helix</keyword>
<dbReference type="STRING" id="1121105.GCA_000421665_01129"/>
<feature type="compositionally biased region" description="Basic and acidic residues" evidence="1">
    <location>
        <begin position="1"/>
        <end position="17"/>
    </location>
</feature>
<dbReference type="EMBL" id="DQHO01000028">
    <property type="protein sequence ID" value="HCS93946.1"/>
    <property type="molecule type" value="Genomic_DNA"/>
</dbReference>
<keyword evidence="2" id="KW-0472">Membrane</keyword>
<gene>
    <name evidence="4" type="ORF">DIW15_04470</name>
</gene>
<dbReference type="InterPro" id="IPR026870">
    <property type="entry name" value="Zinc_ribbon_dom"/>
</dbReference>
<sequence length="318" mass="34747">MKKCKNCENDIKDDAKFCPKCGTKQTEADTGKENNPQDNLSEIETTKENELVSENFSENTSNNGQVSVDLSEPKPVASKETDSPVDSYDDSKVATPVEAEKNGASANSVADNEAVQQTIAASKGYFQYFLAKLKNPNSGIKYAHNYYGYVTYGLVAILFSWLLVLEVNRIAASFSSLLYEFGELMPYDGPGLSTWLRFAIIVLLFLAVPIGILFFTTKIIAKSSDSFHMVVNQTANFLYPALLVLGIAILLSIAGISNFSFSIVSLILVASSASYGIFFVTYDYINASRTNISTFYILLASSLVAGIIDFILITLFGV</sequence>
<feature type="compositionally biased region" description="Polar residues" evidence="1">
    <location>
        <begin position="52"/>
        <end position="68"/>
    </location>
</feature>
<evidence type="ECO:0000259" key="3">
    <source>
        <dbReference type="Pfam" id="PF13240"/>
    </source>
</evidence>
<feature type="transmembrane region" description="Helical" evidence="2">
    <location>
        <begin position="237"/>
        <end position="257"/>
    </location>
</feature>
<evidence type="ECO:0000256" key="2">
    <source>
        <dbReference type="SAM" id="Phobius"/>
    </source>
</evidence>
<accession>A0A3D4S5N2</accession>
<keyword evidence="2" id="KW-0812">Transmembrane</keyword>
<feature type="compositionally biased region" description="Polar residues" evidence="1">
    <location>
        <begin position="33"/>
        <end position="43"/>
    </location>
</feature>
<dbReference type="AlphaFoldDB" id="A0A3D4S5N2"/>